<reference evidence="10" key="1">
    <citation type="journal article" date="2015" name="Nature">
        <title>Complex archaea that bridge the gap between prokaryotes and eukaryotes.</title>
        <authorList>
            <person name="Spang A."/>
            <person name="Saw J.H."/>
            <person name="Jorgensen S.L."/>
            <person name="Zaremba-Niedzwiedzka K."/>
            <person name="Martijn J."/>
            <person name="Lind A.E."/>
            <person name="van Eijk R."/>
            <person name="Schleper C."/>
            <person name="Guy L."/>
            <person name="Ettema T.J."/>
        </authorList>
    </citation>
    <scope>NUCLEOTIDE SEQUENCE</scope>
</reference>
<dbReference type="SUPFAM" id="SSF56672">
    <property type="entry name" value="DNA/RNA polymerases"/>
    <property type="match status" value="1"/>
</dbReference>
<dbReference type="PROSITE" id="PS00116">
    <property type="entry name" value="DNA_POLYMERASE_B"/>
    <property type="match status" value="1"/>
</dbReference>
<dbReference type="InterPro" id="IPR050240">
    <property type="entry name" value="DNA_pol_type-B"/>
</dbReference>
<keyword evidence="5" id="KW-0239">DNA-directed DNA polymerase</keyword>
<dbReference type="InterPro" id="IPR017964">
    <property type="entry name" value="DNA-dir_DNA_pol_B_CS"/>
</dbReference>
<feature type="domain" description="DNA-directed DNA polymerase family B multifunctional" evidence="8">
    <location>
        <begin position="236"/>
        <end position="624"/>
    </location>
</feature>
<feature type="domain" description="DNA-directed DNA polymerase family B exonuclease" evidence="9">
    <location>
        <begin position="3"/>
        <end position="152"/>
    </location>
</feature>
<keyword evidence="4" id="KW-0548">Nucleotidyltransferase</keyword>
<dbReference type="InterPro" id="IPR006133">
    <property type="entry name" value="DNA-dir_DNA_pol_B_exonuc"/>
</dbReference>
<dbReference type="PRINTS" id="PR00106">
    <property type="entry name" value="DNAPOLB"/>
</dbReference>
<dbReference type="Pfam" id="PF03104">
    <property type="entry name" value="DNA_pol_B_exo1"/>
    <property type="match status" value="1"/>
</dbReference>
<dbReference type="AlphaFoldDB" id="A0A0F9LJ73"/>
<evidence type="ECO:0000259" key="9">
    <source>
        <dbReference type="Pfam" id="PF03104"/>
    </source>
</evidence>
<dbReference type="EMBL" id="LAZR01007126">
    <property type="protein sequence ID" value="KKM87266.1"/>
    <property type="molecule type" value="Genomic_DNA"/>
</dbReference>
<proteinExistence type="inferred from homology"/>
<comment type="similarity">
    <text evidence="1">Belongs to the DNA polymerase type-B family.</text>
</comment>
<dbReference type="EC" id="2.7.7.7" evidence="2"/>
<protein>
    <recommendedName>
        <fullName evidence="2">DNA-directed DNA polymerase</fullName>
        <ecNumber evidence="2">2.7.7.7</ecNumber>
    </recommendedName>
</protein>
<gene>
    <name evidence="10" type="ORF">LCGC14_1270600</name>
</gene>
<dbReference type="Gene3D" id="3.90.1600.10">
    <property type="entry name" value="Palm domain of DNA polymerase"/>
    <property type="match status" value="1"/>
</dbReference>
<dbReference type="InterPro" id="IPR042087">
    <property type="entry name" value="DNA_pol_B_thumb"/>
</dbReference>
<dbReference type="GO" id="GO:0000166">
    <property type="term" value="F:nucleotide binding"/>
    <property type="evidence" value="ECO:0007669"/>
    <property type="project" value="InterPro"/>
</dbReference>
<keyword evidence="3" id="KW-0808">Transferase</keyword>
<dbReference type="PANTHER" id="PTHR10322">
    <property type="entry name" value="DNA POLYMERASE CATALYTIC SUBUNIT"/>
    <property type="match status" value="1"/>
</dbReference>
<dbReference type="InterPro" id="IPR006172">
    <property type="entry name" value="DNA-dir_DNA_pol_B"/>
</dbReference>
<evidence type="ECO:0000256" key="5">
    <source>
        <dbReference type="ARBA" id="ARBA00022932"/>
    </source>
</evidence>
<name>A0A0F9LJ73_9ZZZZ</name>
<evidence type="ECO:0000256" key="2">
    <source>
        <dbReference type="ARBA" id="ARBA00012417"/>
    </source>
</evidence>
<evidence type="ECO:0000256" key="1">
    <source>
        <dbReference type="ARBA" id="ARBA00005755"/>
    </source>
</evidence>
<dbReference type="GO" id="GO:0003887">
    <property type="term" value="F:DNA-directed DNA polymerase activity"/>
    <property type="evidence" value="ECO:0007669"/>
    <property type="project" value="UniProtKB-KW"/>
</dbReference>
<evidence type="ECO:0000313" key="10">
    <source>
        <dbReference type="EMBL" id="KKM87266.1"/>
    </source>
</evidence>
<dbReference type="Gene3D" id="1.10.287.690">
    <property type="entry name" value="Helix hairpin bin"/>
    <property type="match status" value="1"/>
</dbReference>
<evidence type="ECO:0000256" key="6">
    <source>
        <dbReference type="ARBA" id="ARBA00023125"/>
    </source>
</evidence>
<dbReference type="InterPro" id="IPR043502">
    <property type="entry name" value="DNA/RNA_pol_sf"/>
</dbReference>
<sequence>PIPEVKRLALDIEVEIGENDVRIPDPRLAKQKVISVSFYTTDGLKLVYVLRREGLLYGKSHPDFPSDGKIMFFKSEKNLLIETFRLMWEYPVILTFNGDNFDLNYLFHRANKLRVDSDLNPIHVKRGFGIMAKSECDLRRGIHIDLFNLFFNRSISGYAFGGAYENASLNSISTALLGESKYEHEEEIQEMNYNILSWYNLKDSLLTLELTKFNNSLVWNLIILLCRITKFPIHDMIRRQISTWIQNIFYFEHRRKNYLIPRRSQISELKRGGKLMSTANDKKFQGAYVIKPVPGVHFDVVVMDFASLYPSIIKEYNLSYETVICPHKEDRDNLVKGTPYHICSKKMGIFAYVVGFFRDIRVKYFKPKSGDKSLTKKLRSYYQTIQQALKVFVNASFGVFGSKNFPLFCLPVAESITGIGQYSIKQTIKKTEEIGIKVLYGDTDSIFLLNPSKEQMSEIIDWSKKTLDLDLEEEKTYQFLALSDRKKNYLGVYKDTKHIDMKGLVAKKKNTPEFIKKTFIDLLEIIKEVTNDDEFLKAKKDIKKLIISNFKKIGKPNTFSLKDYTINIIMQKKLDNYKKTIPQHVRAAQELKKKTKKEYQKGETISFIKSKDKIGAKVIELANLQDIDVKKYKELLRSALEQFVDAFGIGIDISSLETLEFQKLDGFI</sequence>
<dbReference type="InterPro" id="IPR023211">
    <property type="entry name" value="DNA_pol_palm_dom_sf"/>
</dbReference>
<comment type="catalytic activity">
    <reaction evidence="7">
        <text>DNA(n) + a 2'-deoxyribonucleoside 5'-triphosphate = DNA(n+1) + diphosphate</text>
        <dbReference type="Rhea" id="RHEA:22508"/>
        <dbReference type="Rhea" id="RHEA-COMP:17339"/>
        <dbReference type="Rhea" id="RHEA-COMP:17340"/>
        <dbReference type="ChEBI" id="CHEBI:33019"/>
        <dbReference type="ChEBI" id="CHEBI:61560"/>
        <dbReference type="ChEBI" id="CHEBI:173112"/>
        <dbReference type="EC" id="2.7.7.7"/>
    </reaction>
</comment>
<dbReference type="SMART" id="SM00486">
    <property type="entry name" value="POLBc"/>
    <property type="match status" value="1"/>
</dbReference>
<comment type="caution">
    <text evidence="10">The sequence shown here is derived from an EMBL/GenBank/DDBJ whole genome shotgun (WGS) entry which is preliminary data.</text>
</comment>
<dbReference type="Pfam" id="PF00136">
    <property type="entry name" value="DNA_pol_B"/>
    <property type="match status" value="1"/>
</dbReference>
<dbReference type="InterPro" id="IPR012337">
    <property type="entry name" value="RNaseH-like_sf"/>
</dbReference>
<evidence type="ECO:0000256" key="4">
    <source>
        <dbReference type="ARBA" id="ARBA00022695"/>
    </source>
</evidence>
<evidence type="ECO:0000256" key="3">
    <source>
        <dbReference type="ARBA" id="ARBA00022679"/>
    </source>
</evidence>
<feature type="non-terminal residue" evidence="10">
    <location>
        <position position="1"/>
    </location>
</feature>
<dbReference type="InterPro" id="IPR006134">
    <property type="entry name" value="DNA-dir_DNA_pol_B_multi_dom"/>
</dbReference>
<dbReference type="SUPFAM" id="SSF53098">
    <property type="entry name" value="Ribonuclease H-like"/>
    <property type="match status" value="1"/>
</dbReference>
<organism evidence="10">
    <name type="scientific">marine sediment metagenome</name>
    <dbReference type="NCBI Taxonomy" id="412755"/>
    <lineage>
        <taxon>unclassified sequences</taxon>
        <taxon>metagenomes</taxon>
        <taxon>ecological metagenomes</taxon>
    </lineage>
</organism>
<evidence type="ECO:0000256" key="7">
    <source>
        <dbReference type="ARBA" id="ARBA00049244"/>
    </source>
</evidence>
<dbReference type="InterPro" id="IPR036397">
    <property type="entry name" value="RNaseH_sf"/>
</dbReference>
<dbReference type="GO" id="GO:0006261">
    <property type="term" value="P:DNA-templated DNA replication"/>
    <property type="evidence" value="ECO:0007669"/>
    <property type="project" value="TreeGrafter"/>
</dbReference>
<dbReference type="PANTHER" id="PTHR10322:SF20">
    <property type="entry name" value="DNA POLYMERASE 1"/>
    <property type="match status" value="1"/>
</dbReference>
<keyword evidence="6" id="KW-0238">DNA-binding</keyword>
<dbReference type="Gene3D" id="1.10.132.60">
    <property type="entry name" value="DNA polymerase family B, C-terminal domain"/>
    <property type="match status" value="1"/>
</dbReference>
<dbReference type="Gene3D" id="3.30.420.10">
    <property type="entry name" value="Ribonuclease H-like superfamily/Ribonuclease H"/>
    <property type="match status" value="1"/>
</dbReference>
<accession>A0A0F9LJ73</accession>
<evidence type="ECO:0000259" key="8">
    <source>
        <dbReference type="Pfam" id="PF00136"/>
    </source>
</evidence>
<dbReference type="GO" id="GO:0003677">
    <property type="term" value="F:DNA binding"/>
    <property type="evidence" value="ECO:0007669"/>
    <property type="project" value="UniProtKB-KW"/>
</dbReference>